<gene>
    <name evidence="2" type="ORF">IV01_02705</name>
</gene>
<feature type="transmembrane region" description="Helical" evidence="1">
    <location>
        <begin position="1141"/>
        <end position="1161"/>
    </location>
</feature>
<protein>
    <submittedName>
        <fullName evidence="2">Uncharacterized protein</fullName>
    </submittedName>
</protein>
<keyword evidence="1" id="KW-0812">Transmembrane</keyword>
<proteinExistence type="predicted"/>
<dbReference type="Proteomes" id="UP000028631">
    <property type="component" value="Unassembled WGS sequence"/>
</dbReference>
<dbReference type="PATRIC" id="fig|317.175.peg.567"/>
<name>A0A085VQL9_PSESX</name>
<evidence type="ECO:0000256" key="1">
    <source>
        <dbReference type="SAM" id="Phobius"/>
    </source>
</evidence>
<keyword evidence="3" id="KW-1185">Reference proteome</keyword>
<sequence>MTDLSILNHIKASAASSSTEVIATALGQLGEVFTQWHEHTRTAPSLRQVGHDLLTLLLPESSVVKNPDVLFINTPSDDGSLARSLSLTDALLQTLTHGLAEFESGIVRVYSRHDSLDEQHHVSALEGELVLEVLGNALEALPRYYKDRMDAFWSESLPLDGQEGESQTRDNACVTLHRAILTREMELLSLNRQIGEEDKTTLMESFRGSNLYRISLRSGTGSGVVTTAFVIPRAPQTRSPLTLANCEGNVFLVSAAYGIELYESLADLDQRLRARLSDAHEQSYFLEDLLLEEHAALCAEEGAVIEPFYSYFGDNLMQYRMVALRRKQIKDLDFLLEAAQQSRQLPSDLLLVTDALSQLTYLDSAQRRHFHRMFSLVRQRAMPHWFNDASADDQAFYRRLAASYQKHADQAAGLMEGLESIRIYALDKINAYVLKHLGYRIDPEQIFISIVDEVVLSETIEEPFTYRKSLLDFVVEGLPVVLEETIFTLEVPVQYQNAALDFPFVEKMIAELDVQQHFELDTERRLYTEQTIRAIAHQRDSAIALSAWTAQLKGHLREDQSQELIHKIRGDHQEPGTEFSMGGLAILGSRHVMKDVLVFRMKRDNATYYVLYAPGAPGDRDMFEFNSWQRLSIEVGGWVAKPEGAKYVIDQVPMKSRAAVASLIRSTVLKPSEWSESTAVFRPMAPLSYESNLIIQVRAKVAQDLSETFIDNANQDLSQTYSQRRVLALCEARAEALDERFTRDVDMRPYRDFIREECMQRITEYLQAQGHIQRIDPDTVLFDLNRKEDERNPYAGPYREPLTLTELLMNDYLQETALKVHSRADEIVNWGLDIVPFWSALSLIRDIVEALSSPLSAPVIYSSIGQDLSALPLSFFRELVAVPLGEKYIALLEQRLSEPDAELHLYRRAILASRTFYQAHRDALREHLRGGLDSQQYDVVARGLSNLDQSRRRPAGAENISIYVLALNHRIIEGAMIFTDLTNNPDSRLVYTPNAPDGVLFRRADAIISSMKNPGMPAYYYSRASYKDQRVVGTLVLNLEQDPERFAHTLTTAVRPDHRITRLEQLYVAMIERMIEDVDQQTVSPDEAAAQSAYNAIKWAALILSLAFPVVGLVALAVELTHNFIRGYLAYLDGDRATAELFIFASIVSVSLKGLVASPLGNFGKENGLRFARWAFTNRLPVPII</sequence>
<reference evidence="2 3" key="1">
    <citation type="submission" date="2014-07" db="EMBL/GenBank/DDBJ databases">
        <title>Draft Genome Sequences of Environmental Pseudomonas syringae strains.</title>
        <authorList>
            <person name="Baltrus D.A."/>
            <person name="Berge O."/>
            <person name="Morris C."/>
        </authorList>
    </citation>
    <scope>NUCLEOTIDE SEQUENCE [LARGE SCALE GENOMIC DNA]</scope>
    <source>
        <strain evidence="2 3">GAW0119</strain>
    </source>
</reference>
<dbReference type="RefSeq" id="WP_032625750.1">
    <property type="nucleotide sequence ID" value="NZ_JPQU01000016.1"/>
</dbReference>
<evidence type="ECO:0000313" key="2">
    <source>
        <dbReference type="EMBL" id="KFE57732.1"/>
    </source>
</evidence>
<keyword evidence="1" id="KW-0472">Membrane</keyword>
<accession>A0A085VQL9</accession>
<feature type="transmembrane region" description="Helical" evidence="1">
    <location>
        <begin position="1099"/>
        <end position="1120"/>
    </location>
</feature>
<dbReference type="AlphaFoldDB" id="A0A085VQL9"/>
<dbReference type="OrthoDB" id="6992712at2"/>
<dbReference type="EMBL" id="JPQU01000016">
    <property type="protein sequence ID" value="KFE57732.1"/>
    <property type="molecule type" value="Genomic_DNA"/>
</dbReference>
<evidence type="ECO:0000313" key="3">
    <source>
        <dbReference type="Proteomes" id="UP000028631"/>
    </source>
</evidence>
<organism evidence="2 3">
    <name type="scientific">Pseudomonas syringae</name>
    <dbReference type="NCBI Taxonomy" id="317"/>
    <lineage>
        <taxon>Bacteria</taxon>
        <taxon>Pseudomonadati</taxon>
        <taxon>Pseudomonadota</taxon>
        <taxon>Gammaproteobacteria</taxon>
        <taxon>Pseudomonadales</taxon>
        <taxon>Pseudomonadaceae</taxon>
        <taxon>Pseudomonas</taxon>
    </lineage>
</organism>
<comment type="caution">
    <text evidence="2">The sequence shown here is derived from an EMBL/GenBank/DDBJ whole genome shotgun (WGS) entry which is preliminary data.</text>
</comment>
<keyword evidence="1" id="KW-1133">Transmembrane helix</keyword>